<dbReference type="Pfam" id="PF02776">
    <property type="entry name" value="TPP_enzyme_N"/>
    <property type="match status" value="1"/>
</dbReference>
<reference evidence="9 10" key="1">
    <citation type="submission" date="2013-02" db="EMBL/GenBank/DDBJ databases">
        <title>The complete genome sequence of Corynebacterium vitaeruminis DSM 20294.</title>
        <authorList>
            <person name="Ruckert C."/>
            <person name="Albersmeier A."/>
            <person name="Kalinowski J."/>
        </authorList>
    </citation>
    <scope>NUCLEOTIDE SEQUENCE [LARGE SCALE GENOMIC DNA]</scope>
    <source>
        <strain evidence="10">ATCC 10234</strain>
    </source>
</reference>
<evidence type="ECO:0000259" key="8">
    <source>
        <dbReference type="Pfam" id="PF02776"/>
    </source>
</evidence>
<dbReference type="Gene3D" id="3.40.50.1220">
    <property type="entry name" value="TPP-binding domain"/>
    <property type="match status" value="1"/>
</dbReference>
<comment type="function">
    <text evidence="6">Catalyzes the thiamine diphosphate-dependent decarboxylation of 2-oxoglutarate and the subsequent addition of the resulting succinic semialdehyde-thiamine pyrophosphate anion to isochorismate to yield 2-succinyl-5-enolpyruvyl-6-hydroxy-3-cyclohexene-1-carboxylate (SEPHCHC).</text>
</comment>
<dbReference type="NCBIfam" id="TIGR00173">
    <property type="entry name" value="menD"/>
    <property type="match status" value="1"/>
</dbReference>
<evidence type="ECO:0000256" key="6">
    <source>
        <dbReference type="HAMAP-Rule" id="MF_01659"/>
    </source>
</evidence>
<dbReference type="GO" id="GO:0070204">
    <property type="term" value="F:2-succinyl-5-enolpyruvyl-6-hydroxy-3-cyclohexene-1-carboxylic-acid synthase activity"/>
    <property type="evidence" value="ECO:0007669"/>
    <property type="project" value="UniProtKB-UniRule"/>
</dbReference>
<dbReference type="Gene3D" id="3.40.50.970">
    <property type="match status" value="2"/>
</dbReference>
<dbReference type="InterPro" id="IPR029061">
    <property type="entry name" value="THDP-binding"/>
</dbReference>
<evidence type="ECO:0000256" key="4">
    <source>
        <dbReference type="ARBA" id="ARBA00023052"/>
    </source>
</evidence>
<keyword evidence="4 6" id="KW-0786">Thiamine pyrophosphate</keyword>
<dbReference type="PANTHER" id="PTHR42916">
    <property type="entry name" value="2-SUCCINYL-5-ENOLPYRUVYL-6-HYDROXY-3-CYCLOHEXENE-1-CARBOXYLATE SYNTHASE"/>
    <property type="match status" value="1"/>
</dbReference>
<dbReference type="eggNOG" id="COG1165">
    <property type="taxonomic scope" value="Bacteria"/>
</dbReference>
<evidence type="ECO:0000259" key="7">
    <source>
        <dbReference type="Pfam" id="PF02775"/>
    </source>
</evidence>
<dbReference type="InterPro" id="IPR004433">
    <property type="entry name" value="MenaQ_synth_MenD"/>
</dbReference>
<dbReference type="PIRSF" id="PIRSF004983">
    <property type="entry name" value="MenD"/>
    <property type="match status" value="1"/>
</dbReference>
<dbReference type="Proteomes" id="UP000019222">
    <property type="component" value="Chromosome"/>
</dbReference>
<dbReference type="UniPathway" id="UPA00079"/>
<dbReference type="UniPathway" id="UPA01057">
    <property type="reaction ID" value="UER00164"/>
</dbReference>
<feature type="domain" description="Thiamine pyrophosphate enzyme TPP-binding" evidence="7">
    <location>
        <begin position="397"/>
        <end position="525"/>
    </location>
</feature>
<proteinExistence type="inferred from homology"/>
<evidence type="ECO:0000313" key="9">
    <source>
        <dbReference type="EMBL" id="AHI21797.1"/>
    </source>
</evidence>
<dbReference type="CDD" id="cd02009">
    <property type="entry name" value="TPP_SHCHC_synthase"/>
    <property type="match status" value="1"/>
</dbReference>
<feature type="domain" description="Thiamine pyrophosphate enzyme N-terminal TPP-binding" evidence="8">
    <location>
        <begin position="7"/>
        <end position="119"/>
    </location>
</feature>
<comment type="catalytic activity">
    <reaction evidence="6">
        <text>isochorismate + 2-oxoglutarate + H(+) = 5-enolpyruvoyl-6-hydroxy-2-succinyl-cyclohex-3-ene-1-carboxylate + CO2</text>
        <dbReference type="Rhea" id="RHEA:25593"/>
        <dbReference type="ChEBI" id="CHEBI:15378"/>
        <dbReference type="ChEBI" id="CHEBI:16526"/>
        <dbReference type="ChEBI" id="CHEBI:16810"/>
        <dbReference type="ChEBI" id="CHEBI:29780"/>
        <dbReference type="ChEBI" id="CHEBI:58818"/>
        <dbReference type="EC" id="2.2.1.9"/>
    </reaction>
</comment>
<dbReference type="InterPro" id="IPR012001">
    <property type="entry name" value="Thiamin_PyroP_enz_TPP-bd_dom"/>
</dbReference>
<comment type="pathway">
    <text evidence="6">Quinol/quinone metabolism; 1,4-dihydroxy-2-naphthoate biosynthesis; 1,4-dihydroxy-2-naphthoate from chorismate: step 2/7.</text>
</comment>
<name>W5XXV9_9CORY</name>
<evidence type="ECO:0000256" key="3">
    <source>
        <dbReference type="ARBA" id="ARBA00022842"/>
    </source>
</evidence>
<dbReference type="GO" id="GO:0000287">
    <property type="term" value="F:magnesium ion binding"/>
    <property type="evidence" value="ECO:0007669"/>
    <property type="project" value="UniProtKB-UniRule"/>
</dbReference>
<dbReference type="EMBL" id="CP004353">
    <property type="protein sequence ID" value="AHI21797.1"/>
    <property type="molecule type" value="Genomic_DNA"/>
</dbReference>
<dbReference type="PANTHER" id="PTHR42916:SF1">
    <property type="entry name" value="PROTEIN PHYLLO, CHLOROPLASTIC"/>
    <property type="match status" value="1"/>
</dbReference>
<evidence type="ECO:0000256" key="2">
    <source>
        <dbReference type="ARBA" id="ARBA00022723"/>
    </source>
</evidence>
<protein>
    <recommendedName>
        <fullName evidence="6">2-succinyl-5-enolpyruvyl-6-hydroxy-3-cyclohexene-1-carboxylate synthase</fullName>
        <shortName evidence="6">SEPHCHC synthase</shortName>
        <ecNumber evidence="6">2.2.1.9</ecNumber>
    </recommendedName>
    <alternativeName>
        <fullName evidence="6">Menaquinone biosynthesis protein MenD</fullName>
    </alternativeName>
</protein>
<keyword evidence="3 6" id="KW-0460">Magnesium</keyword>
<keyword evidence="5 6" id="KW-0464">Manganese</keyword>
<dbReference type="InterPro" id="IPR011766">
    <property type="entry name" value="TPP_enzyme_TPP-bd"/>
</dbReference>
<dbReference type="PATRIC" id="fig|1224164.3.peg.395"/>
<dbReference type="RefSeq" id="WP_025251859.1">
    <property type="nucleotide sequence ID" value="NZ_CP004353.1"/>
</dbReference>
<comment type="cofactor">
    <cofactor evidence="6">
        <name>Mg(2+)</name>
        <dbReference type="ChEBI" id="CHEBI:18420"/>
    </cofactor>
    <cofactor evidence="6">
        <name>Mn(2+)</name>
        <dbReference type="ChEBI" id="CHEBI:29035"/>
    </cofactor>
</comment>
<dbReference type="GO" id="GO:0030976">
    <property type="term" value="F:thiamine pyrophosphate binding"/>
    <property type="evidence" value="ECO:0007669"/>
    <property type="project" value="UniProtKB-UniRule"/>
</dbReference>
<comment type="subunit">
    <text evidence="6">Homodimer.</text>
</comment>
<dbReference type="CDD" id="cd07037">
    <property type="entry name" value="TPP_PYR_MenD"/>
    <property type="match status" value="1"/>
</dbReference>
<keyword evidence="2 6" id="KW-0479">Metal-binding</keyword>
<organism evidence="9 10">
    <name type="scientific">Corynebacterium vitaeruminis DSM 20294</name>
    <dbReference type="NCBI Taxonomy" id="1224164"/>
    <lineage>
        <taxon>Bacteria</taxon>
        <taxon>Bacillati</taxon>
        <taxon>Actinomycetota</taxon>
        <taxon>Actinomycetes</taxon>
        <taxon>Mycobacteriales</taxon>
        <taxon>Corynebacteriaceae</taxon>
        <taxon>Corynebacterium</taxon>
    </lineage>
</organism>
<keyword evidence="1 6" id="KW-0808">Transferase</keyword>
<dbReference type="KEGG" id="cvt:B843_02025"/>
<keyword evidence="6" id="KW-0474">Menaquinone biosynthesis</keyword>
<sequence>MISSPELAHLVAAELARHITDVVVCPGSRNSALSLALLARADVRVHTRIDERSAAFLALGMARATRRHVAVLTTSGTAVANCLPAMVEAHHSHTPLAMISADRPERLHGTGANQTITQQGIFGDAARTVQITQEAAAGRPLGELGAVVDEAFSSAQVHLNVALDTPLVDGLPAVTGTPRRLGPSAAGRIDHGEIALDRSKNTLVIAGDEAWEVDGLQDVPTIAEPTAPAPFNPVHPLAAGVFSREQVSAEGFVVDTKPAQVVVVGHPTLHRGVLALLEDPAIDLYVLTRSDVVTDPARRAAAVGTRVKATGAPAKQWLKICEAASDLAAEAVREVLDEEEFGFTGLHVMAAVGDTLATGDTLFVGSSNPVRDAAFVGMPFDGVDTFAARGTAGIDGTNSQAIGVALAVQAAHPDELRAPRTVAVMGDVTFLHDAGGLLIGPDSPRPENLTIVVANDDGGGIFETLEVGGEQYRPSFERAFGTPHGVDIASLCQAYGIEHREVSGLQELIEALIDTTDLGGFTVIEARTTRETRRAMHEALAKKVAM</sequence>
<evidence type="ECO:0000256" key="5">
    <source>
        <dbReference type="ARBA" id="ARBA00023211"/>
    </source>
</evidence>
<dbReference type="EC" id="2.2.1.9" evidence="6"/>
<comment type="pathway">
    <text evidence="6">Quinol/quinone metabolism; menaquinone biosynthesis.</text>
</comment>
<dbReference type="SUPFAM" id="SSF52518">
    <property type="entry name" value="Thiamin diphosphate-binding fold (THDP-binding)"/>
    <property type="match status" value="2"/>
</dbReference>
<accession>W5XXV9</accession>
<dbReference type="HOGENOM" id="CLU_006051_4_1_11"/>
<evidence type="ECO:0000313" key="10">
    <source>
        <dbReference type="Proteomes" id="UP000019222"/>
    </source>
</evidence>
<dbReference type="STRING" id="1224164.B843_02025"/>
<dbReference type="GO" id="GO:0030145">
    <property type="term" value="F:manganese ion binding"/>
    <property type="evidence" value="ECO:0007669"/>
    <property type="project" value="UniProtKB-UniRule"/>
</dbReference>
<gene>
    <name evidence="6" type="primary">menD</name>
    <name evidence="9" type="ORF">B843_02025</name>
</gene>
<dbReference type="HAMAP" id="MF_01659">
    <property type="entry name" value="MenD"/>
    <property type="match status" value="1"/>
</dbReference>
<dbReference type="GO" id="GO:0009234">
    <property type="term" value="P:menaquinone biosynthetic process"/>
    <property type="evidence" value="ECO:0007669"/>
    <property type="project" value="UniProtKB-UniRule"/>
</dbReference>
<evidence type="ECO:0000256" key="1">
    <source>
        <dbReference type="ARBA" id="ARBA00022679"/>
    </source>
</evidence>
<comment type="similarity">
    <text evidence="6">Belongs to the TPP enzyme family. MenD subfamily.</text>
</comment>
<dbReference type="Pfam" id="PF02775">
    <property type="entry name" value="TPP_enzyme_C"/>
    <property type="match status" value="1"/>
</dbReference>
<dbReference type="AlphaFoldDB" id="W5XXV9"/>
<keyword evidence="10" id="KW-1185">Reference proteome</keyword>
<comment type="cofactor">
    <cofactor evidence="6">
        <name>thiamine diphosphate</name>
        <dbReference type="ChEBI" id="CHEBI:58937"/>
    </cofactor>
    <text evidence="6">Binds 1 thiamine pyrophosphate per subunit.</text>
</comment>